<dbReference type="WBParaSite" id="GPLIN_000592800">
    <property type="protein sequence ID" value="GPLIN_000592800"/>
    <property type="gene ID" value="GPLIN_000592800"/>
</dbReference>
<accession>A0A183BZ87</accession>
<name>A0A183BZ87_GLOPA</name>
<reference evidence="1" key="1">
    <citation type="submission" date="2013-12" db="EMBL/GenBank/DDBJ databases">
        <authorList>
            <person name="Aslett M."/>
        </authorList>
    </citation>
    <scope>NUCLEOTIDE SEQUENCE [LARGE SCALE GENOMIC DNA]</scope>
    <source>
        <strain evidence="1">Lindley</strain>
    </source>
</reference>
<reference evidence="1" key="2">
    <citation type="submission" date="2014-05" db="EMBL/GenBank/DDBJ databases">
        <title>The genome and life-stage specific transcriptomes of Globodera pallida elucidate key aspects of plant parasitism by a cyst nematode.</title>
        <authorList>
            <person name="Cotton J.A."/>
            <person name="Lilley C.J."/>
            <person name="Jones L.M."/>
            <person name="Kikuchi T."/>
            <person name="Reid A.J."/>
            <person name="Thorpe P."/>
            <person name="Tsai I.J."/>
            <person name="Beasley H."/>
            <person name="Blok V."/>
            <person name="Cock P.J.A."/>
            <person name="Van den Akker S.E."/>
            <person name="Holroyd N."/>
            <person name="Hunt M."/>
            <person name="Mantelin S."/>
            <person name="Naghra H."/>
            <person name="Pain A."/>
            <person name="Palomares-Rius J.E."/>
            <person name="Zarowiecki M."/>
            <person name="Berriman M."/>
            <person name="Jones J.T."/>
            <person name="Urwin P.E."/>
        </authorList>
    </citation>
    <scope>NUCLEOTIDE SEQUENCE [LARGE SCALE GENOMIC DNA]</scope>
    <source>
        <strain evidence="1">Lindley</strain>
    </source>
</reference>
<protein>
    <submittedName>
        <fullName evidence="2">CRAL-TRIO domain-containing protein</fullName>
    </submittedName>
</protein>
<organism evidence="1 2">
    <name type="scientific">Globodera pallida</name>
    <name type="common">Potato cyst nematode worm</name>
    <name type="synonym">Heterodera pallida</name>
    <dbReference type="NCBI Taxonomy" id="36090"/>
    <lineage>
        <taxon>Eukaryota</taxon>
        <taxon>Metazoa</taxon>
        <taxon>Ecdysozoa</taxon>
        <taxon>Nematoda</taxon>
        <taxon>Chromadorea</taxon>
        <taxon>Rhabditida</taxon>
        <taxon>Tylenchina</taxon>
        <taxon>Tylenchomorpha</taxon>
        <taxon>Tylenchoidea</taxon>
        <taxon>Heteroderidae</taxon>
        <taxon>Heteroderinae</taxon>
        <taxon>Globodera</taxon>
    </lineage>
</organism>
<proteinExistence type="predicted"/>
<evidence type="ECO:0000313" key="2">
    <source>
        <dbReference type="WBParaSite" id="GPLIN_000592800"/>
    </source>
</evidence>
<evidence type="ECO:0000313" key="1">
    <source>
        <dbReference type="Proteomes" id="UP000050741"/>
    </source>
</evidence>
<reference evidence="2" key="3">
    <citation type="submission" date="2016-06" db="UniProtKB">
        <authorList>
            <consortium name="WormBaseParasite"/>
        </authorList>
    </citation>
    <scope>IDENTIFICATION</scope>
</reference>
<keyword evidence="1" id="KW-1185">Reference proteome</keyword>
<dbReference type="AlphaFoldDB" id="A0A183BZ87"/>
<dbReference type="Proteomes" id="UP000050741">
    <property type="component" value="Unassembled WGS sequence"/>
</dbReference>
<sequence length="148" mass="16972">MSDNKSDEEQQQQMKKIYVDRSVIEFLERNHIGSSGTTLLIDTDNNQSRSWRIIQQTIWPLFKDNICGFYLWPTQWRRLRQISPTILYDCANLRSIDSEYFPKFPAEDNAGASSALAKWLLTPRGDGLPKMVDSDEQLDGGAIDIATN</sequence>